<dbReference type="Proteomes" id="UP000637643">
    <property type="component" value="Unassembled WGS sequence"/>
</dbReference>
<protein>
    <submittedName>
        <fullName evidence="1">Uncharacterized protein</fullName>
    </submittedName>
</protein>
<comment type="caution">
    <text evidence="1">The sequence shown here is derived from an EMBL/GenBank/DDBJ whole genome shotgun (WGS) entry which is preliminary data.</text>
</comment>
<gene>
    <name evidence="1" type="ORF">GCM10010912_19760</name>
</gene>
<accession>A0A917C7Q0</accession>
<keyword evidence="2" id="KW-1185">Reference proteome</keyword>
<evidence type="ECO:0000313" key="2">
    <source>
        <dbReference type="Proteomes" id="UP000637643"/>
    </source>
</evidence>
<name>A0A917C7Q0_9BACL</name>
<evidence type="ECO:0000313" key="1">
    <source>
        <dbReference type="EMBL" id="GGF74521.1"/>
    </source>
</evidence>
<dbReference type="AlphaFoldDB" id="A0A917C7Q0"/>
<proteinExistence type="predicted"/>
<reference evidence="1" key="2">
    <citation type="submission" date="2020-09" db="EMBL/GenBank/DDBJ databases">
        <authorList>
            <person name="Sun Q."/>
            <person name="Zhou Y."/>
        </authorList>
    </citation>
    <scope>NUCLEOTIDE SEQUENCE</scope>
    <source>
        <strain evidence="1">CGMCC 1.16134</strain>
    </source>
</reference>
<organism evidence="1 2">
    <name type="scientific">Paenibacillus albidus</name>
    <dbReference type="NCBI Taxonomy" id="2041023"/>
    <lineage>
        <taxon>Bacteria</taxon>
        <taxon>Bacillati</taxon>
        <taxon>Bacillota</taxon>
        <taxon>Bacilli</taxon>
        <taxon>Bacillales</taxon>
        <taxon>Paenibacillaceae</taxon>
        <taxon>Paenibacillus</taxon>
    </lineage>
</organism>
<sequence length="59" mass="6957">MFLTTPLIKYDGVLYNNKNDNFYHHPFFKKTEIHVISISARLKTGDDIAYKHIINLIYA</sequence>
<reference evidence="1" key="1">
    <citation type="journal article" date="2014" name="Int. J. Syst. Evol. Microbiol.">
        <title>Complete genome sequence of Corynebacterium casei LMG S-19264T (=DSM 44701T), isolated from a smear-ripened cheese.</title>
        <authorList>
            <consortium name="US DOE Joint Genome Institute (JGI-PGF)"/>
            <person name="Walter F."/>
            <person name="Albersmeier A."/>
            <person name="Kalinowski J."/>
            <person name="Ruckert C."/>
        </authorList>
    </citation>
    <scope>NUCLEOTIDE SEQUENCE</scope>
    <source>
        <strain evidence="1">CGMCC 1.16134</strain>
    </source>
</reference>
<dbReference type="EMBL" id="BMKR01000006">
    <property type="protein sequence ID" value="GGF74521.1"/>
    <property type="molecule type" value="Genomic_DNA"/>
</dbReference>